<feature type="compositionally biased region" description="Pro residues" evidence="1">
    <location>
        <begin position="1"/>
        <end position="10"/>
    </location>
</feature>
<dbReference type="Proteomes" id="UP000199328">
    <property type="component" value="Unassembled WGS sequence"/>
</dbReference>
<proteinExistence type="predicted"/>
<organism evidence="2 3">
    <name type="scientific">Meinhardsimonia xiamenensis</name>
    <dbReference type="NCBI Taxonomy" id="990712"/>
    <lineage>
        <taxon>Bacteria</taxon>
        <taxon>Pseudomonadati</taxon>
        <taxon>Pseudomonadota</taxon>
        <taxon>Alphaproteobacteria</taxon>
        <taxon>Rhodobacterales</taxon>
        <taxon>Paracoccaceae</taxon>
        <taxon>Meinhardsimonia</taxon>
    </lineage>
</organism>
<protein>
    <submittedName>
        <fullName evidence="2">Uncharacterized protein</fullName>
    </submittedName>
</protein>
<dbReference type="AlphaFoldDB" id="A0A1G9A7W6"/>
<sequence>MRTPAHPPPAAREGGDGRAHVVKGSARPGAGAKRLPEGAGRALPGLTAGPEDADGCALVT</sequence>
<accession>A0A1G9A7W6</accession>
<gene>
    <name evidence="2" type="ORF">SAMN05216257_10216</name>
</gene>
<feature type="region of interest" description="Disordered" evidence="1">
    <location>
        <begin position="1"/>
        <end position="60"/>
    </location>
</feature>
<evidence type="ECO:0000313" key="2">
    <source>
        <dbReference type="EMBL" id="SDK23341.1"/>
    </source>
</evidence>
<name>A0A1G9A7W6_9RHOB</name>
<dbReference type="RefSeq" id="WP_092498453.1">
    <property type="nucleotide sequence ID" value="NZ_FNFV01000002.1"/>
</dbReference>
<evidence type="ECO:0000313" key="3">
    <source>
        <dbReference type="Proteomes" id="UP000199328"/>
    </source>
</evidence>
<reference evidence="3" key="1">
    <citation type="submission" date="2016-10" db="EMBL/GenBank/DDBJ databases">
        <authorList>
            <person name="Varghese N."/>
            <person name="Submissions S."/>
        </authorList>
    </citation>
    <scope>NUCLEOTIDE SEQUENCE [LARGE SCALE GENOMIC DNA]</scope>
    <source>
        <strain evidence="3">CGMCC 1.10789</strain>
    </source>
</reference>
<keyword evidence="3" id="KW-1185">Reference proteome</keyword>
<dbReference type="STRING" id="990712.SAMN05216257_10216"/>
<dbReference type="EMBL" id="FNFV01000002">
    <property type="protein sequence ID" value="SDK23341.1"/>
    <property type="molecule type" value="Genomic_DNA"/>
</dbReference>
<evidence type="ECO:0000256" key="1">
    <source>
        <dbReference type="SAM" id="MobiDB-lite"/>
    </source>
</evidence>